<keyword evidence="2" id="KW-1185">Reference proteome</keyword>
<sequence length="108" mass="12315">MVSRDIETYRRFVVRIRLEQAGQVAFYRFLRGPDERELAPVPPEFKCHADKESASALTFTVAMQPRARVVIDGGWTGILTSHPIKAFQTMSSHQVQKARLRSKITLNT</sequence>
<organism evidence="1 2">
    <name type="scientific">Paraburkholderia steynii</name>
    <dbReference type="NCBI Taxonomy" id="1245441"/>
    <lineage>
        <taxon>Bacteria</taxon>
        <taxon>Pseudomonadati</taxon>
        <taxon>Pseudomonadota</taxon>
        <taxon>Betaproteobacteria</taxon>
        <taxon>Burkholderiales</taxon>
        <taxon>Burkholderiaceae</taxon>
        <taxon>Paraburkholderia</taxon>
    </lineage>
</organism>
<protein>
    <submittedName>
        <fullName evidence="1">Uncharacterized protein</fullName>
    </submittedName>
</protein>
<proteinExistence type="predicted"/>
<evidence type="ECO:0000313" key="2">
    <source>
        <dbReference type="Proteomes" id="UP000294200"/>
    </source>
</evidence>
<dbReference type="EMBL" id="MWML01000460">
    <property type="protein sequence ID" value="TCG03256.1"/>
    <property type="molecule type" value="Genomic_DNA"/>
</dbReference>
<dbReference type="AlphaFoldDB" id="A0A4R0WZW0"/>
<evidence type="ECO:0000313" key="1">
    <source>
        <dbReference type="EMBL" id="TCG03256.1"/>
    </source>
</evidence>
<reference evidence="1 2" key="1">
    <citation type="submission" date="2017-02" db="EMBL/GenBank/DDBJ databases">
        <title>Paraburkholderia sophoroidis sp. nov. and Paraburkholderia steynii sp. nov. rhizobial symbionts of the fynbos legume Hypocalyptus sophoroides.</title>
        <authorList>
            <person name="Steenkamp E.T."/>
            <person name="Beukes C.W."/>
            <person name="Van Zyl E."/>
            <person name="Avontuur J."/>
            <person name="Chan W.Y."/>
            <person name="Hassen A."/>
            <person name="Palmer M."/>
            <person name="Mthombeni L."/>
            <person name="Phalane F."/>
            <person name="Sereme K."/>
            <person name="Venter S.N."/>
        </authorList>
    </citation>
    <scope>NUCLEOTIDE SEQUENCE [LARGE SCALE GENOMIC DNA]</scope>
    <source>
        <strain evidence="1 2">HC1.1ba</strain>
    </source>
</reference>
<dbReference type="Proteomes" id="UP000294200">
    <property type="component" value="Unassembled WGS sequence"/>
</dbReference>
<accession>A0A4R0WZW0</accession>
<comment type="caution">
    <text evidence="1">The sequence shown here is derived from an EMBL/GenBank/DDBJ whole genome shotgun (WGS) entry which is preliminary data.</text>
</comment>
<name>A0A4R0WZW0_9BURK</name>
<gene>
    <name evidence="1" type="ORF">BZM27_49850</name>
</gene>